<comment type="caution">
    <text evidence="1">The sequence shown here is derived from an EMBL/GenBank/DDBJ whole genome shotgun (WGS) entry which is preliminary data.</text>
</comment>
<accession>A0A7Y7PQI4</accession>
<sequence>MSNRVLVWLTLLLLLTALGSYVYYRRTVASTPVDPWALVPDDAVLVAMTRDHPTLVRHLKETRVWDNLTAVRYFQQVEENLVLVDSLAGGRDVLLNFLGRKRVLTSVHVTAPRQFGLLFQIPIGSVREYRQVRGLLEDLGRAPDFKVTTREYEGQVLTDVRRRVVAEGEEGGGITLLNYRNHLVFSSNPQLVEAVARRLARPDAPSVAAEFQSTDYFRLRDVDATLLLNQRRLPQLLGVLFRSELTPEMAAVASLARNELTEMRLAGNKVVFRGFANPEMAQGSLHQRLLGQPAQRLHMAEVLPLRAALVIHLGLGPVTALRGTRARAAPDSLGSGVPPLLDSLRGQLSREVALCYLSTNSARVRPGKLALAYTANPARVTTLLGQLRRAVGARPSFGKVGSYQLYQAGVAELPQQLLGDLFTGFGARPLVAQVGNYVVFADDEPALRQYLADMGAGETWSRSPTQVAFLQETQPLARLRVLIDTRNCWNLLLRGLQEQRRAGLLRNETLFKRFPQVSLQWVPADNEQEEGAQYFTQFLLRHPAEGPAEARPQNSDGTGSVLDFKVPLRSSPEAVVVAGAQLPGVLVQDTAHVLHYITPENVVAWSDSLPGPLVGPTVRLPGATGFLLATPRQLFQFNNSGQPQPNFPLNLPDTVRATALSVSPTMREGAGRRLLVAGSGSNLFLYDTRGLSYVGWQPKQLDFRLAAPPQYLVVDGRDVVLVLLENGYVYAFDQAGGAYPGFPLSVGARLASAAFVETGPTLRRTRLTVVNQHGERVSFNLSGDVVARRRVATWSRTSRFRLIADQQQAGYVVSREDGGRLTLFDPEGKSLLSQSFLTTAPRSVQYFNFGPGRQAYVLTETGPGKAYLYDARFRLIGGKPFDSTTPRVDLTYNPATSTFHLFRVNGNELRRTDIKVSTEKR</sequence>
<dbReference type="SUPFAM" id="SSF50969">
    <property type="entry name" value="YVTN repeat-like/Quinoprotein amine dehydrogenase"/>
    <property type="match status" value="1"/>
</dbReference>
<dbReference type="InterPro" id="IPR011044">
    <property type="entry name" value="Quino_amine_DH_bsu"/>
</dbReference>
<dbReference type="Gene3D" id="2.130.10.10">
    <property type="entry name" value="YVTN repeat-like/Quinoprotein amine dehydrogenase"/>
    <property type="match status" value="1"/>
</dbReference>
<evidence type="ECO:0000313" key="1">
    <source>
        <dbReference type="EMBL" id="NVO32014.1"/>
    </source>
</evidence>
<evidence type="ECO:0008006" key="3">
    <source>
        <dbReference type="Google" id="ProtNLM"/>
    </source>
</evidence>
<name>A0A7Y7PQI4_9BACT</name>
<organism evidence="1 2">
    <name type="scientific">Hymenobacter lapidiphilus</name>
    <dbReference type="NCBI Taxonomy" id="2608003"/>
    <lineage>
        <taxon>Bacteria</taxon>
        <taxon>Pseudomonadati</taxon>
        <taxon>Bacteroidota</taxon>
        <taxon>Cytophagia</taxon>
        <taxon>Cytophagales</taxon>
        <taxon>Hymenobacteraceae</taxon>
        <taxon>Hymenobacter</taxon>
    </lineage>
</organism>
<protein>
    <recommendedName>
        <fullName evidence="3">DUF3352 domain-containing protein</fullName>
    </recommendedName>
</protein>
<dbReference type="InterPro" id="IPR015943">
    <property type="entry name" value="WD40/YVTN_repeat-like_dom_sf"/>
</dbReference>
<reference evidence="1 2" key="1">
    <citation type="submission" date="2020-05" db="EMBL/GenBank/DDBJ databases">
        <title>Hymenobacter terrestris sp. nov. and Hymenobacter lapidiphilus sp. nov., isolated from regoliths in Antarctica.</title>
        <authorList>
            <person name="Sedlacek I."/>
            <person name="Pantucek R."/>
            <person name="Zeman M."/>
            <person name="Holochova P."/>
            <person name="Kralova S."/>
            <person name="Stankova E."/>
            <person name="Sedo O."/>
            <person name="Micenkova L."/>
            <person name="Svec P."/>
            <person name="Gupta V."/>
            <person name="Sood U."/>
            <person name="Korpole U.S."/>
            <person name="Lal R."/>
        </authorList>
    </citation>
    <scope>NUCLEOTIDE SEQUENCE [LARGE SCALE GENOMIC DNA]</scope>
    <source>
        <strain evidence="1 2">P5342</strain>
    </source>
</reference>
<dbReference type="Proteomes" id="UP000565521">
    <property type="component" value="Unassembled WGS sequence"/>
</dbReference>
<evidence type="ECO:0000313" key="2">
    <source>
        <dbReference type="Proteomes" id="UP000565521"/>
    </source>
</evidence>
<keyword evidence="2" id="KW-1185">Reference proteome</keyword>
<dbReference type="AlphaFoldDB" id="A0A7Y7PQI4"/>
<dbReference type="RefSeq" id="WP_176908910.1">
    <property type="nucleotide sequence ID" value="NZ_JABKAU010000022.1"/>
</dbReference>
<dbReference type="EMBL" id="JABKAU010000022">
    <property type="protein sequence ID" value="NVO32014.1"/>
    <property type="molecule type" value="Genomic_DNA"/>
</dbReference>
<proteinExistence type="predicted"/>
<gene>
    <name evidence="1" type="ORF">HW554_12385</name>
</gene>